<feature type="signal peptide" evidence="1">
    <location>
        <begin position="1"/>
        <end position="21"/>
    </location>
</feature>
<sequence>MNRYLCVCLFAALSILALVKGAPSNCVTGSACDGCGAGRFWMVRLGTRQVKVCSPKCLKSCRAGNDPNGRAFCTCYDPADITGDCWKGDQCDTCLADPNKGYVGNINGISVCCANCERSGMALSSRSCSCLHNGP</sequence>
<dbReference type="PROSITE" id="PS51257">
    <property type="entry name" value="PROKAR_LIPOPROTEIN"/>
    <property type="match status" value="1"/>
</dbReference>
<reference evidence="2" key="1">
    <citation type="journal article" date="2019" name="bioRxiv">
        <title>The Genome of the Zebra Mussel, Dreissena polymorpha: A Resource for Invasive Species Research.</title>
        <authorList>
            <person name="McCartney M.A."/>
            <person name="Auch B."/>
            <person name="Kono T."/>
            <person name="Mallez S."/>
            <person name="Zhang Y."/>
            <person name="Obille A."/>
            <person name="Becker A."/>
            <person name="Abrahante J.E."/>
            <person name="Garbe J."/>
            <person name="Badalamenti J.P."/>
            <person name="Herman A."/>
            <person name="Mangelson H."/>
            <person name="Liachko I."/>
            <person name="Sullivan S."/>
            <person name="Sone E.D."/>
            <person name="Koren S."/>
            <person name="Silverstein K.A.T."/>
            <person name="Beckman K.B."/>
            <person name="Gohl D.M."/>
        </authorList>
    </citation>
    <scope>NUCLEOTIDE SEQUENCE</scope>
    <source>
        <strain evidence="2">Duluth1</strain>
        <tissue evidence="2">Whole animal</tissue>
    </source>
</reference>
<dbReference type="OrthoDB" id="6097480at2759"/>
<feature type="chain" id="PRO_5039285782" evidence="1">
    <location>
        <begin position="22"/>
        <end position="135"/>
    </location>
</feature>
<evidence type="ECO:0000313" key="3">
    <source>
        <dbReference type="Proteomes" id="UP000828390"/>
    </source>
</evidence>
<reference evidence="2" key="2">
    <citation type="submission" date="2020-11" db="EMBL/GenBank/DDBJ databases">
        <authorList>
            <person name="McCartney M.A."/>
            <person name="Auch B."/>
            <person name="Kono T."/>
            <person name="Mallez S."/>
            <person name="Becker A."/>
            <person name="Gohl D.M."/>
            <person name="Silverstein K.A.T."/>
            <person name="Koren S."/>
            <person name="Bechman K.B."/>
            <person name="Herman A."/>
            <person name="Abrahante J.E."/>
            <person name="Garbe J."/>
        </authorList>
    </citation>
    <scope>NUCLEOTIDE SEQUENCE</scope>
    <source>
        <strain evidence="2">Duluth1</strain>
        <tissue evidence="2">Whole animal</tissue>
    </source>
</reference>
<protein>
    <submittedName>
        <fullName evidence="2">Uncharacterized protein</fullName>
    </submittedName>
</protein>
<dbReference type="AlphaFoldDB" id="A0A9D4BMS3"/>
<comment type="caution">
    <text evidence="2">The sequence shown here is derived from an EMBL/GenBank/DDBJ whole genome shotgun (WGS) entry which is preliminary data.</text>
</comment>
<proteinExistence type="predicted"/>
<gene>
    <name evidence="2" type="ORF">DPMN_076850</name>
</gene>
<evidence type="ECO:0000313" key="2">
    <source>
        <dbReference type="EMBL" id="KAH3701854.1"/>
    </source>
</evidence>
<organism evidence="2 3">
    <name type="scientific">Dreissena polymorpha</name>
    <name type="common">Zebra mussel</name>
    <name type="synonym">Mytilus polymorpha</name>
    <dbReference type="NCBI Taxonomy" id="45954"/>
    <lineage>
        <taxon>Eukaryota</taxon>
        <taxon>Metazoa</taxon>
        <taxon>Spiralia</taxon>
        <taxon>Lophotrochozoa</taxon>
        <taxon>Mollusca</taxon>
        <taxon>Bivalvia</taxon>
        <taxon>Autobranchia</taxon>
        <taxon>Heteroconchia</taxon>
        <taxon>Euheterodonta</taxon>
        <taxon>Imparidentia</taxon>
        <taxon>Neoheterodontei</taxon>
        <taxon>Myida</taxon>
        <taxon>Dreissenoidea</taxon>
        <taxon>Dreissenidae</taxon>
        <taxon>Dreissena</taxon>
    </lineage>
</organism>
<dbReference type="EMBL" id="JAIWYP010000015">
    <property type="protein sequence ID" value="KAH3701854.1"/>
    <property type="molecule type" value="Genomic_DNA"/>
</dbReference>
<keyword evidence="1" id="KW-0732">Signal</keyword>
<accession>A0A9D4BMS3</accession>
<evidence type="ECO:0000256" key="1">
    <source>
        <dbReference type="SAM" id="SignalP"/>
    </source>
</evidence>
<name>A0A9D4BMS3_DREPO</name>
<dbReference type="Proteomes" id="UP000828390">
    <property type="component" value="Unassembled WGS sequence"/>
</dbReference>
<keyword evidence="3" id="KW-1185">Reference proteome</keyword>